<keyword evidence="1" id="KW-0472">Membrane</keyword>
<feature type="transmembrane region" description="Helical" evidence="1">
    <location>
        <begin position="40"/>
        <end position="59"/>
    </location>
</feature>
<dbReference type="Proteomes" id="UP000503505">
    <property type="component" value="Plasmid pHZE23-1-7"/>
</dbReference>
<feature type="transmembrane region" description="Helical" evidence="1">
    <location>
        <begin position="12"/>
        <end position="28"/>
    </location>
</feature>
<gene>
    <name evidence="2" type="ORF">FSC10_16360</name>
</gene>
<reference evidence="2 3" key="1">
    <citation type="submission" date="2019-09" db="EMBL/GenBank/DDBJ databases">
        <title>Non-baumannii Acinetobacter spp. carrying blaNDM-1 isolated in China.</title>
        <authorList>
            <person name="Cui C."/>
            <person name="Chen C."/>
            <person name="Sun J."/>
            <person name="Liu Y."/>
        </authorList>
    </citation>
    <scope>NUCLEOTIDE SEQUENCE [LARGE SCALE GENOMIC DNA]</scope>
    <source>
        <strain evidence="2 3">HZE23-1</strain>
        <plasmid evidence="3">phze23-1-7</plasmid>
    </source>
</reference>
<dbReference type="EMBL" id="CP044470">
    <property type="protein sequence ID" value="QIC68906.1"/>
    <property type="molecule type" value="Genomic_DNA"/>
</dbReference>
<geneLocation type="plasmid" evidence="3">
    <name>phze23-1-7</name>
</geneLocation>
<protein>
    <submittedName>
        <fullName evidence="2">Uncharacterized protein</fullName>
    </submittedName>
</protein>
<evidence type="ECO:0000313" key="2">
    <source>
        <dbReference type="EMBL" id="QIC68906.1"/>
    </source>
</evidence>
<name>A0AAE7BYC6_9GAMM</name>
<keyword evidence="1" id="KW-0812">Transmembrane</keyword>
<organism evidence="2 3">
    <name type="scientific">Acinetobacter schindleri</name>
    <dbReference type="NCBI Taxonomy" id="108981"/>
    <lineage>
        <taxon>Bacteria</taxon>
        <taxon>Pseudomonadati</taxon>
        <taxon>Pseudomonadota</taxon>
        <taxon>Gammaproteobacteria</taxon>
        <taxon>Moraxellales</taxon>
        <taxon>Moraxellaceae</taxon>
        <taxon>Acinetobacter</taxon>
    </lineage>
</organism>
<evidence type="ECO:0000313" key="3">
    <source>
        <dbReference type="Proteomes" id="UP000503505"/>
    </source>
</evidence>
<dbReference type="RefSeq" id="WP_098715254.1">
    <property type="nucleotide sequence ID" value="NZ_CP044470.1"/>
</dbReference>
<dbReference type="AlphaFoldDB" id="A0AAE7BYC6"/>
<keyword evidence="2" id="KW-0614">Plasmid</keyword>
<evidence type="ECO:0000256" key="1">
    <source>
        <dbReference type="SAM" id="Phobius"/>
    </source>
</evidence>
<feature type="transmembrane region" description="Helical" evidence="1">
    <location>
        <begin position="71"/>
        <end position="89"/>
    </location>
</feature>
<sequence>MELPLDSDLGVIVTLLVGMLSHKIYLLIQQEKPPFKDRLTSNCWIIGLVLSMVLVALIYKAFEHSYSDLGKFFKIALEISAIAGTVWVVKQIYEKKKAQYEAQLKQYFEIENNK</sequence>
<accession>A0AAE7BYC6</accession>
<proteinExistence type="predicted"/>
<keyword evidence="1" id="KW-1133">Transmembrane helix</keyword>